<proteinExistence type="predicted"/>
<evidence type="ECO:0000313" key="4">
    <source>
        <dbReference type="Proteomes" id="UP000465866"/>
    </source>
</evidence>
<feature type="signal peptide" evidence="2">
    <location>
        <begin position="1"/>
        <end position="18"/>
    </location>
</feature>
<keyword evidence="4" id="KW-1185">Reference proteome</keyword>
<reference evidence="3 4" key="1">
    <citation type="journal article" date="2019" name="Emerg. Microbes Infect.">
        <title>Comprehensive subspecies identification of 175 nontuberculous mycobacteria species based on 7547 genomic profiles.</title>
        <authorList>
            <person name="Matsumoto Y."/>
            <person name="Kinjo T."/>
            <person name="Motooka D."/>
            <person name="Nabeya D."/>
            <person name="Jung N."/>
            <person name="Uechi K."/>
            <person name="Horii T."/>
            <person name="Iida T."/>
            <person name="Fujita J."/>
            <person name="Nakamura S."/>
        </authorList>
    </citation>
    <scope>NUCLEOTIDE SEQUENCE [LARGE SCALE GENOMIC DNA]</scope>
    <source>
        <strain evidence="3 4">JCM 12404</strain>
    </source>
</reference>
<evidence type="ECO:0000256" key="2">
    <source>
        <dbReference type="SAM" id="SignalP"/>
    </source>
</evidence>
<evidence type="ECO:0000256" key="1">
    <source>
        <dbReference type="SAM" id="MobiDB-lite"/>
    </source>
</evidence>
<feature type="chain" id="PRO_5038340260" description="Lipoprotein" evidence="2">
    <location>
        <begin position="19"/>
        <end position="328"/>
    </location>
</feature>
<evidence type="ECO:0000313" key="3">
    <source>
        <dbReference type="EMBL" id="BBX47886.1"/>
    </source>
</evidence>
<feature type="compositionally biased region" description="Pro residues" evidence="1">
    <location>
        <begin position="29"/>
        <end position="49"/>
    </location>
</feature>
<gene>
    <name evidence="3" type="ORF">MCOO_39010</name>
</gene>
<feature type="region of interest" description="Disordered" evidence="1">
    <location>
        <begin position="24"/>
        <end position="51"/>
    </location>
</feature>
<evidence type="ECO:0008006" key="5">
    <source>
        <dbReference type="Google" id="ProtNLM"/>
    </source>
</evidence>
<dbReference type="KEGG" id="mcoo:MCOO_39010"/>
<dbReference type="AlphaFoldDB" id="A0A7I7L1N0"/>
<accession>A0A7I7L1N0</accession>
<dbReference type="RefSeq" id="WP_372512963.1">
    <property type="nucleotide sequence ID" value="NZ_AP022569.1"/>
</dbReference>
<dbReference type="EMBL" id="AP022569">
    <property type="protein sequence ID" value="BBX47886.1"/>
    <property type="molecule type" value="Genomic_DNA"/>
</dbReference>
<sequence>MCRRTLAVVFASIVVGFAAPGCHDSQPEQPTPGRPAAPPRAPLPAPPAPELNGYQEVAANDYQVADQYVAFQTPDGLTCRIGSSIGCDGAIHGTLAPANEVVLNGTPAVAGGRVEPSGFRQTAQPRFAAPPGAPPKLLPPRHKIVYQGTQCAVDSGAITVCAHGSPPVSWFVLSPTRSGIGPRIANLPPKFPDPHDFVVDEQSYTVGSGGRNIFPYFTVASGLTCNISVFSGGAVGCDGPLPGMAEADSEIYIDLSGRRVGMRTTDTPRFTTHGTIKQLPAWHRIDYTYETFTTCLAGGDGGVACYAQSPDHPRGFVVSAHSAWTFGD</sequence>
<name>A0A7I7L1N0_9MYCO</name>
<organism evidence="3 4">
    <name type="scientific">Mycobacterium cookii</name>
    <dbReference type="NCBI Taxonomy" id="1775"/>
    <lineage>
        <taxon>Bacteria</taxon>
        <taxon>Bacillati</taxon>
        <taxon>Actinomycetota</taxon>
        <taxon>Actinomycetes</taxon>
        <taxon>Mycobacteriales</taxon>
        <taxon>Mycobacteriaceae</taxon>
        <taxon>Mycobacterium</taxon>
    </lineage>
</organism>
<protein>
    <recommendedName>
        <fullName evidence="5">Lipoprotein</fullName>
    </recommendedName>
</protein>
<dbReference type="Proteomes" id="UP000465866">
    <property type="component" value="Chromosome"/>
</dbReference>
<keyword evidence="2" id="KW-0732">Signal</keyword>